<dbReference type="NCBIfam" id="TIGR00277">
    <property type="entry name" value="HDIG"/>
    <property type="match status" value="1"/>
</dbReference>
<dbReference type="Proteomes" id="UP000886101">
    <property type="component" value="Unassembled WGS sequence"/>
</dbReference>
<comment type="caution">
    <text evidence="2">The sequence shown here is derived from an EMBL/GenBank/DDBJ whole genome shotgun (WGS) entry which is preliminary data.</text>
</comment>
<dbReference type="InterPro" id="IPR003607">
    <property type="entry name" value="HD/PDEase_dom"/>
</dbReference>
<proteinExistence type="predicted"/>
<sequence length="198" mass="22581">MSCPRKYPRVPDRSRCYEILHENQVPAHIVAHCEQVARVAVFLAENLCLVGEEIDRALVEAGGLLHDLTKHLSLRTGENHALSAARLLERLGYPEVARVVAQHIFCPPGPPGSPIREEELVYYADKRVKHTQIVDLRERFWDLKERYGRSVSSLIRLDHLYELTRLLERRIFKKLPFGPEKVSELGDEKAKGSASVRG</sequence>
<dbReference type="InterPro" id="IPR006675">
    <property type="entry name" value="HDIG_dom"/>
</dbReference>
<name>A0A7V5U317_9BACT</name>
<dbReference type="InterPro" id="IPR006674">
    <property type="entry name" value="HD_domain"/>
</dbReference>
<gene>
    <name evidence="2" type="ORF">ENJ96_07720</name>
</gene>
<organism evidence="2">
    <name type="scientific">Thermodesulfatator atlanticus</name>
    <dbReference type="NCBI Taxonomy" id="501497"/>
    <lineage>
        <taxon>Bacteria</taxon>
        <taxon>Pseudomonadati</taxon>
        <taxon>Thermodesulfobacteriota</taxon>
        <taxon>Thermodesulfobacteria</taxon>
        <taxon>Thermodesulfobacteriales</taxon>
        <taxon>Thermodesulfatatoraceae</taxon>
        <taxon>Thermodesulfatator</taxon>
    </lineage>
</organism>
<dbReference type="CDD" id="cd00077">
    <property type="entry name" value="HDc"/>
    <property type="match status" value="1"/>
</dbReference>
<dbReference type="AlphaFoldDB" id="A0A7V5U317"/>
<reference evidence="2" key="1">
    <citation type="journal article" date="2020" name="mSystems">
        <title>Genome- and Community-Level Interaction Insights into Carbon Utilization and Element Cycling Functions of Hydrothermarchaeota in Hydrothermal Sediment.</title>
        <authorList>
            <person name="Zhou Z."/>
            <person name="Liu Y."/>
            <person name="Xu W."/>
            <person name="Pan J."/>
            <person name="Luo Z.H."/>
            <person name="Li M."/>
        </authorList>
    </citation>
    <scope>NUCLEOTIDE SEQUENCE [LARGE SCALE GENOMIC DNA]</scope>
    <source>
        <strain evidence="2">HyVt-533</strain>
    </source>
</reference>
<protein>
    <submittedName>
        <fullName evidence="2">HDIG domain-containing protein</fullName>
    </submittedName>
</protein>
<dbReference type="Gene3D" id="1.10.3210.10">
    <property type="entry name" value="Hypothetical protein af1432"/>
    <property type="match status" value="1"/>
</dbReference>
<accession>A0A7V5U317</accession>
<dbReference type="EMBL" id="DROK01000228">
    <property type="protein sequence ID" value="HHI97727.1"/>
    <property type="molecule type" value="Genomic_DNA"/>
</dbReference>
<dbReference type="Pfam" id="PF01966">
    <property type="entry name" value="HD"/>
    <property type="match status" value="1"/>
</dbReference>
<dbReference type="SUPFAM" id="SSF109604">
    <property type="entry name" value="HD-domain/PDEase-like"/>
    <property type="match status" value="1"/>
</dbReference>
<feature type="domain" description="HD" evidence="1">
    <location>
        <begin position="31"/>
        <end position="126"/>
    </location>
</feature>
<evidence type="ECO:0000313" key="2">
    <source>
        <dbReference type="EMBL" id="HHI97727.1"/>
    </source>
</evidence>
<evidence type="ECO:0000259" key="1">
    <source>
        <dbReference type="Pfam" id="PF01966"/>
    </source>
</evidence>